<dbReference type="InterPro" id="IPR050340">
    <property type="entry name" value="Cytosolic_Fe-S_CAF"/>
</dbReference>
<keyword evidence="3" id="KW-1185">Reference proteome</keyword>
<organism evidence="2 3">
    <name type="scientific">Nitzschia inconspicua</name>
    <dbReference type="NCBI Taxonomy" id="303405"/>
    <lineage>
        <taxon>Eukaryota</taxon>
        <taxon>Sar</taxon>
        <taxon>Stramenopiles</taxon>
        <taxon>Ochrophyta</taxon>
        <taxon>Bacillariophyta</taxon>
        <taxon>Bacillariophyceae</taxon>
        <taxon>Bacillariophycidae</taxon>
        <taxon>Bacillariales</taxon>
        <taxon>Bacillariaceae</taxon>
        <taxon>Nitzschia</taxon>
    </lineage>
</organism>
<name>A0A9K3PMY2_9STRA</name>
<protein>
    <submittedName>
        <fullName evidence="2">Iron only hydrogenase large subunit, C-terminal domain containing protein</fullName>
    </submittedName>
</protein>
<evidence type="ECO:0000313" key="2">
    <source>
        <dbReference type="EMBL" id="KAG7352646.1"/>
    </source>
</evidence>
<evidence type="ECO:0000313" key="3">
    <source>
        <dbReference type="Proteomes" id="UP000693970"/>
    </source>
</evidence>
<dbReference type="EMBL" id="JAGRRH010000017">
    <property type="protein sequence ID" value="KAG7352646.1"/>
    <property type="molecule type" value="Genomic_DNA"/>
</dbReference>
<dbReference type="OrthoDB" id="196505at2759"/>
<gene>
    <name evidence="2" type="ORF">IV203_008694</name>
</gene>
<reference evidence="2" key="2">
    <citation type="submission" date="2021-04" db="EMBL/GenBank/DDBJ databases">
        <authorList>
            <person name="Podell S."/>
        </authorList>
    </citation>
    <scope>NUCLEOTIDE SEQUENCE</scope>
    <source>
        <strain evidence="2">Hildebrandi</strain>
    </source>
</reference>
<sequence length="208" mass="23191">MADCLACSGCVTTAETVLMEQQHSLRTLKECLRSTPDGGPLIGRVITLSPNSWAELCRYWQLNDTEDQYFYYARFTTLLCQILSAHVVVDGNVPLQWTWMGEAEEFCQAYKRSKKENGKKADLSKLFPSIAIDSTKTQIYQSDGTTKIEKSVTGEHHTPFMPLISGSCPALVCLVEKTLTALVPHLSQVISPMSMVGMVLKTHSIHHH</sequence>
<accession>A0A9K3PMY2</accession>
<reference evidence="2" key="1">
    <citation type="journal article" date="2021" name="Sci. Rep.">
        <title>Diploid genomic architecture of Nitzschia inconspicua, an elite biomass production diatom.</title>
        <authorList>
            <person name="Oliver A."/>
            <person name="Podell S."/>
            <person name="Pinowska A."/>
            <person name="Traller J.C."/>
            <person name="Smith S.R."/>
            <person name="McClure R."/>
            <person name="Beliaev A."/>
            <person name="Bohutskyi P."/>
            <person name="Hill E.A."/>
            <person name="Rabines A."/>
            <person name="Zheng H."/>
            <person name="Allen L.Z."/>
            <person name="Kuo A."/>
            <person name="Grigoriev I.V."/>
            <person name="Allen A.E."/>
            <person name="Hazlebeck D."/>
            <person name="Allen E.E."/>
        </authorList>
    </citation>
    <scope>NUCLEOTIDE SEQUENCE</scope>
    <source>
        <strain evidence="2">Hildebrandi</strain>
    </source>
</reference>
<dbReference type="Proteomes" id="UP000693970">
    <property type="component" value="Unassembled WGS sequence"/>
</dbReference>
<dbReference type="PANTHER" id="PTHR11615">
    <property type="entry name" value="NITRATE, FORMATE, IRON DEHYDROGENASE"/>
    <property type="match status" value="1"/>
</dbReference>
<evidence type="ECO:0000259" key="1">
    <source>
        <dbReference type="Pfam" id="PF02906"/>
    </source>
</evidence>
<dbReference type="Pfam" id="PF02906">
    <property type="entry name" value="Fe_hyd_lg_C"/>
    <property type="match status" value="1"/>
</dbReference>
<comment type="caution">
    <text evidence="2">The sequence shown here is derived from an EMBL/GenBank/DDBJ whole genome shotgun (WGS) entry which is preliminary data.</text>
</comment>
<dbReference type="InterPro" id="IPR004108">
    <property type="entry name" value="Fe_hydrogenase_lsu_C"/>
</dbReference>
<proteinExistence type="predicted"/>
<dbReference type="AlphaFoldDB" id="A0A9K3PMY2"/>
<feature type="domain" description="Iron hydrogenase large subunit C-terminal" evidence="1">
    <location>
        <begin position="160"/>
        <end position="203"/>
    </location>
</feature>